<dbReference type="EMBL" id="JAEHOD010000005">
    <property type="protein sequence ID" value="KAG2452721.1"/>
    <property type="molecule type" value="Genomic_DNA"/>
</dbReference>
<name>A0A836BAI8_9CHLO</name>
<dbReference type="OrthoDB" id="542752at2759"/>
<accession>A0A836BAI8</accession>
<evidence type="ECO:0000313" key="4">
    <source>
        <dbReference type="Proteomes" id="UP000613740"/>
    </source>
</evidence>
<evidence type="ECO:0000256" key="1">
    <source>
        <dbReference type="SAM" id="MobiDB-lite"/>
    </source>
</evidence>
<feature type="transmembrane region" description="Helical" evidence="2">
    <location>
        <begin position="180"/>
        <end position="200"/>
    </location>
</feature>
<protein>
    <submittedName>
        <fullName evidence="3">Uncharacterized protein</fullName>
    </submittedName>
</protein>
<feature type="compositionally biased region" description="Gly residues" evidence="1">
    <location>
        <begin position="245"/>
        <end position="254"/>
    </location>
</feature>
<evidence type="ECO:0000256" key="2">
    <source>
        <dbReference type="SAM" id="Phobius"/>
    </source>
</evidence>
<keyword evidence="2" id="KW-0472">Membrane</keyword>
<dbReference type="Proteomes" id="UP000613740">
    <property type="component" value="Unassembled WGS sequence"/>
</dbReference>
<organism evidence="3 4">
    <name type="scientific">Chlamydomonas schloesseri</name>
    <dbReference type="NCBI Taxonomy" id="2026947"/>
    <lineage>
        <taxon>Eukaryota</taxon>
        <taxon>Viridiplantae</taxon>
        <taxon>Chlorophyta</taxon>
        <taxon>core chlorophytes</taxon>
        <taxon>Chlorophyceae</taxon>
        <taxon>CS clade</taxon>
        <taxon>Chlamydomonadales</taxon>
        <taxon>Chlamydomonadaceae</taxon>
        <taxon>Chlamydomonas</taxon>
    </lineage>
</organism>
<keyword evidence="2" id="KW-0812">Transmembrane</keyword>
<evidence type="ECO:0000313" key="3">
    <source>
        <dbReference type="EMBL" id="KAG2452721.1"/>
    </source>
</evidence>
<gene>
    <name evidence="3" type="ORF">HYH02_002953</name>
</gene>
<feature type="transmembrane region" description="Helical" evidence="2">
    <location>
        <begin position="146"/>
        <end position="174"/>
    </location>
</feature>
<keyword evidence="2" id="KW-1133">Transmembrane helix</keyword>
<keyword evidence="4" id="KW-1185">Reference proteome</keyword>
<reference evidence="3" key="1">
    <citation type="journal article" date="2020" name="bioRxiv">
        <title>Comparative genomics of Chlamydomonas.</title>
        <authorList>
            <person name="Craig R.J."/>
            <person name="Hasan A.R."/>
            <person name="Ness R.W."/>
            <person name="Keightley P.D."/>
        </authorList>
    </citation>
    <scope>NUCLEOTIDE SEQUENCE</scope>
    <source>
        <strain evidence="3">CCAP 11/173</strain>
    </source>
</reference>
<comment type="caution">
    <text evidence="3">The sequence shown here is derived from an EMBL/GenBank/DDBJ whole genome shotgun (WGS) entry which is preliminary data.</text>
</comment>
<feature type="transmembrane region" description="Helical" evidence="2">
    <location>
        <begin position="103"/>
        <end position="125"/>
    </location>
</feature>
<feature type="transmembrane region" description="Helical" evidence="2">
    <location>
        <begin position="62"/>
        <end position="83"/>
    </location>
</feature>
<dbReference type="AlphaFoldDB" id="A0A836BAI8"/>
<sequence>MTSGSKVAPAAADAPASAAMTGGSRGGSESLLVGAHIPLQEQMDLMLDTMTPAQLTDVLRQLYATDAVVTALVLTLSVSGLFAGTDGFDAAGNLFRASSAVFAQVYIILMMLATSLSGVGLLYCVHAYGEIMSGAGADPHVVVRRMGLAATFAFPVICANASVAVMLVGCAVYVGLKAKLWAAAVSWVLLVALCATNAYFSNKPTAAKLHSLLEVRGQGARRQGGAAGAGTTGAAEDAGGRGGERAGGGEAGGELGKELARRRAALLEAPPHAAERGLVQKGGGHPAPGVCRVLVTRDTHLTASSASARLREAMPVLWLVRLVELPDLLAPGSRGPAGDTYRRWLGKCQALQHFDLPQDQRRNW</sequence>
<proteinExistence type="predicted"/>
<feature type="region of interest" description="Disordered" evidence="1">
    <location>
        <begin position="222"/>
        <end position="254"/>
    </location>
</feature>